<keyword evidence="1" id="KW-0456">Lyase</keyword>
<feature type="domain" description="Fumarylacetoacetase-like C-terminal" evidence="2">
    <location>
        <begin position="79"/>
        <end position="255"/>
    </location>
</feature>
<dbReference type="Gene3D" id="3.90.850.10">
    <property type="entry name" value="Fumarylacetoacetase-like, C-terminal domain"/>
    <property type="match status" value="1"/>
</dbReference>
<dbReference type="PANTHER" id="PTHR30143:SF0">
    <property type="entry name" value="2-KETO-4-PENTENOATE HYDRATASE"/>
    <property type="match status" value="1"/>
</dbReference>
<accession>A0ABP4I8X5</accession>
<keyword evidence="4" id="KW-1185">Reference proteome</keyword>
<comment type="caution">
    <text evidence="3">The sequence shown here is derived from an EMBL/GenBank/DDBJ whole genome shotgun (WGS) entry which is preliminary data.</text>
</comment>
<dbReference type="EMBL" id="BAAAJK010000006">
    <property type="protein sequence ID" value="GAA1384550.1"/>
    <property type="molecule type" value="Genomic_DNA"/>
</dbReference>
<sequence>MNDQTVAGAAHLLLDAEQRASAVEPITDTWSGLDLDTAYRVQEETLARRIMRRETVTGIKLGLTSRAKQVRMGIDTPLTAWLTDAMAHGAGEPVPTHTLIHPRVEPEIVFVLGERLAGPGVTAARALGAVRSVHAGLEIIDSRFRDFRFRLPDVVADNASSGLVVTGSTGIAPADLDLALEACVLEVDGEIVHTATGAAVQGDPAQALALAANTLGARGIPLEPGWLVFTGGMTDAVPIAPGSHVVATFTTLGTLVLGAA</sequence>
<reference evidence="4" key="1">
    <citation type="journal article" date="2019" name="Int. J. Syst. Evol. Microbiol.">
        <title>The Global Catalogue of Microorganisms (GCM) 10K type strain sequencing project: providing services to taxonomists for standard genome sequencing and annotation.</title>
        <authorList>
            <consortium name="The Broad Institute Genomics Platform"/>
            <consortium name="The Broad Institute Genome Sequencing Center for Infectious Disease"/>
            <person name="Wu L."/>
            <person name="Ma J."/>
        </authorList>
    </citation>
    <scope>NUCLEOTIDE SEQUENCE [LARGE SCALE GENOMIC DNA]</scope>
    <source>
        <strain evidence="4">JCM 11896</strain>
    </source>
</reference>
<evidence type="ECO:0000313" key="4">
    <source>
        <dbReference type="Proteomes" id="UP001501414"/>
    </source>
</evidence>
<dbReference type="PANTHER" id="PTHR30143">
    <property type="entry name" value="ACID HYDRATASE"/>
    <property type="match status" value="1"/>
</dbReference>
<keyword evidence="3" id="KW-0378">Hydrolase</keyword>
<dbReference type="InterPro" id="IPR036663">
    <property type="entry name" value="Fumarylacetoacetase_C_sf"/>
</dbReference>
<evidence type="ECO:0000259" key="2">
    <source>
        <dbReference type="Pfam" id="PF01557"/>
    </source>
</evidence>
<organism evidence="3 4">
    <name type="scientific">Pseudonocardia kongjuensis</name>
    <dbReference type="NCBI Taxonomy" id="102227"/>
    <lineage>
        <taxon>Bacteria</taxon>
        <taxon>Bacillati</taxon>
        <taxon>Actinomycetota</taxon>
        <taxon>Actinomycetes</taxon>
        <taxon>Pseudonocardiales</taxon>
        <taxon>Pseudonocardiaceae</taxon>
        <taxon>Pseudonocardia</taxon>
    </lineage>
</organism>
<evidence type="ECO:0000256" key="1">
    <source>
        <dbReference type="ARBA" id="ARBA00023239"/>
    </source>
</evidence>
<dbReference type="RefSeq" id="WP_425563591.1">
    <property type="nucleotide sequence ID" value="NZ_BAAAJK010000006.1"/>
</dbReference>
<name>A0ABP4I8X5_9PSEU</name>
<dbReference type="InterPro" id="IPR050772">
    <property type="entry name" value="Hydratase-Decarb/MhpD_sf"/>
</dbReference>
<dbReference type="GO" id="GO:0016787">
    <property type="term" value="F:hydrolase activity"/>
    <property type="evidence" value="ECO:0007669"/>
    <property type="project" value="UniProtKB-KW"/>
</dbReference>
<dbReference type="InterPro" id="IPR011234">
    <property type="entry name" value="Fumarylacetoacetase-like_C"/>
</dbReference>
<proteinExistence type="predicted"/>
<dbReference type="SUPFAM" id="SSF56529">
    <property type="entry name" value="FAH"/>
    <property type="match status" value="1"/>
</dbReference>
<gene>
    <name evidence="3" type="ORF">GCM10009613_15540</name>
</gene>
<dbReference type="Pfam" id="PF01557">
    <property type="entry name" value="FAA_hydrolase"/>
    <property type="match status" value="1"/>
</dbReference>
<protein>
    <submittedName>
        <fullName evidence="3">Fumarylacetoacetate hydrolase family protein</fullName>
    </submittedName>
</protein>
<evidence type="ECO:0000313" key="3">
    <source>
        <dbReference type="EMBL" id="GAA1384550.1"/>
    </source>
</evidence>
<dbReference type="Proteomes" id="UP001501414">
    <property type="component" value="Unassembled WGS sequence"/>
</dbReference>